<dbReference type="PATRIC" id="fig|883165.3.peg.941"/>
<evidence type="ECO:0000259" key="1">
    <source>
        <dbReference type="Pfam" id="PF01863"/>
    </source>
</evidence>
<dbReference type="AlphaFoldDB" id="S3XDN3"/>
<dbReference type="PANTHER" id="PTHR30399:SF1">
    <property type="entry name" value="UTP PYROPHOSPHATASE"/>
    <property type="match status" value="1"/>
</dbReference>
<dbReference type="InterPro" id="IPR002725">
    <property type="entry name" value="YgjP-like_metallopeptidase"/>
</dbReference>
<dbReference type="PANTHER" id="PTHR30399">
    <property type="entry name" value="UNCHARACTERIZED PROTEIN YGJP"/>
    <property type="match status" value="1"/>
</dbReference>
<evidence type="ECO:0000313" key="2">
    <source>
        <dbReference type="EMBL" id="EPH08944.1"/>
    </source>
</evidence>
<dbReference type="HOGENOM" id="CLU_065947_1_1_7"/>
<dbReference type="Proteomes" id="UP000014539">
    <property type="component" value="Unassembled WGS sequence"/>
</dbReference>
<dbReference type="InterPro" id="IPR053136">
    <property type="entry name" value="UTP_pyrophosphatase-like"/>
</dbReference>
<proteinExistence type="predicted"/>
<evidence type="ECO:0000313" key="3">
    <source>
        <dbReference type="Proteomes" id="UP000014539"/>
    </source>
</evidence>
<dbReference type="eggNOG" id="COG1451">
    <property type="taxonomic scope" value="Bacteria"/>
</dbReference>
<dbReference type="Gene3D" id="3.30.2010.10">
    <property type="entry name" value="Metalloproteases ('zincins'), catalytic domain"/>
    <property type="match status" value="1"/>
</dbReference>
<protein>
    <recommendedName>
        <fullName evidence="1">YgjP-like metallopeptidase domain-containing protein</fullName>
    </recommendedName>
</protein>
<organism evidence="2 3">
    <name type="scientific">Campylobacter ureolyticus ACS-301-V-Sch3b</name>
    <dbReference type="NCBI Taxonomy" id="883165"/>
    <lineage>
        <taxon>Bacteria</taxon>
        <taxon>Pseudomonadati</taxon>
        <taxon>Campylobacterota</taxon>
        <taxon>Epsilonproteobacteria</taxon>
        <taxon>Campylobacterales</taxon>
        <taxon>Campylobacteraceae</taxon>
        <taxon>Campylobacter</taxon>
    </lineage>
</organism>
<dbReference type="EMBL" id="AGYD01000006">
    <property type="protein sequence ID" value="EPH08944.1"/>
    <property type="molecule type" value="Genomic_DNA"/>
</dbReference>
<dbReference type="CDD" id="cd07344">
    <property type="entry name" value="M48_yhfN_like"/>
    <property type="match status" value="1"/>
</dbReference>
<keyword evidence="3" id="KW-1185">Reference proteome</keyword>
<name>S3XDN3_9BACT</name>
<accession>S3XDN3</accession>
<feature type="domain" description="YgjP-like metallopeptidase" evidence="1">
    <location>
        <begin position="32"/>
        <end position="220"/>
    </location>
</feature>
<comment type="caution">
    <text evidence="2">The sequence shown here is derived from an EMBL/GenBank/DDBJ whole genome shotgun (WGS) entry which is preliminary data.</text>
</comment>
<dbReference type="RefSeq" id="WP_016646780.1">
    <property type="nucleotide sequence ID" value="NZ_KE340326.1"/>
</dbReference>
<dbReference type="Pfam" id="PF01863">
    <property type="entry name" value="YgjP-like"/>
    <property type="match status" value="1"/>
</dbReference>
<reference evidence="2 3" key="1">
    <citation type="submission" date="2013-06" db="EMBL/GenBank/DDBJ databases">
        <title>The Genome Sequence of Campylobacter ureolyticus ACS-301-V-SCH3B.</title>
        <authorList>
            <consortium name="The Broad Institute Genomics Platform"/>
            <person name="Earl A."/>
            <person name="Ward D."/>
            <person name="Feldgarden M."/>
            <person name="Gevers D."/>
            <person name="Saerens B."/>
            <person name="Vaneechoutte M."/>
            <person name="Walker B."/>
            <person name="Young S."/>
            <person name="Zeng Q."/>
            <person name="Gargeya S."/>
            <person name="Fitzgerald M."/>
            <person name="Haas B."/>
            <person name="Abouelleil A."/>
            <person name="Allen A.W."/>
            <person name="Alvarado L."/>
            <person name="Arachchi H.M."/>
            <person name="Berlin A.M."/>
            <person name="Chapman S.B."/>
            <person name="Gainer-Dewar J."/>
            <person name="Goldberg J."/>
            <person name="Griggs A."/>
            <person name="Gujja S."/>
            <person name="Hansen M."/>
            <person name="Howarth C."/>
            <person name="Imamovic A."/>
            <person name="Ireland A."/>
            <person name="Larimer J."/>
            <person name="McCowan C."/>
            <person name="Murphy C."/>
            <person name="Pearson M."/>
            <person name="Poon T.W."/>
            <person name="Priest M."/>
            <person name="Roberts A."/>
            <person name="Saif S."/>
            <person name="Shea T."/>
            <person name="Sisk P."/>
            <person name="Sykes S."/>
            <person name="Wortman J."/>
            <person name="Nusbaum C."/>
            <person name="Birren B."/>
        </authorList>
    </citation>
    <scope>NUCLEOTIDE SEQUENCE [LARGE SCALE GENOMIC DNA]</scope>
    <source>
        <strain evidence="2 3">ACS-301-V-Sch3b</strain>
    </source>
</reference>
<gene>
    <name evidence="2" type="ORF">HMPREF9309_00925</name>
</gene>
<sequence>MANFQIKNIATMDSKFIKFDEFDIKVTKKRVKYARLRVDRNGDIHLTLPILFPKFMVLEFLNKNKAWIENRVNFIKSKSLPKNKTMLLGQIYSLKFDESFKKTKILGNEIRALNLSEFIKFKRDFAKNEYMKFINLYLPIINKPINKLTIRDMKTRWGSCNFKKGYINLALNLVEKSPELIEYVILHELTHLIFPHHQKSFYDYIANLMPDFRDREKRLKG</sequence>